<gene>
    <name evidence="3" type="ORF">Tci_634664</name>
</gene>
<evidence type="ECO:0008006" key="4">
    <source>
        <dbReference type="Google" id="ProtNLM"/>
    </source>
</evidence>
<reference evidence="3" key="1">
    <citation type="journal article" date="2019" name="Sci. Rep.">
        <title>Draft genome of Tanacetum cinerariifolium, the natural source of mosquito coil.</title>
        <authorList>
            <person name="Yamashiro T."/>
            <person name="Shiraishi A."/>
            <person name="Satake H."/>
            <person name="Nakayama K."/>
        </authorList>
    </citation>
    <scope>NUCLEOTIDE SEQUENCE</scope>
</reference>
<proteinExistence type="predicted"/>
<feature type="non-terminal residue" evidence="3">
    <location>
        <position position="1"/>
    </location>
</feature>
<feature type="region of interest" description="Disordered" evidence="2">
    <location>
        <begin position="185"/>
        <end position="218"/>
    </location>
</feature>
<dbReference type="EMBL" id="BKCJ010457753">
    <property type="protein sequence ID" value="GFA62692.1"/>
    <property type="molecule type" value="Genomic_DNA"/>
</dbReference>
<keyword evidence="1" id="KW-0175">Coiled coil</keyword>
<evidence type="ECO:0000256" key="2">
    <source>
        <dbReference type="SAM" id="MobiDB-lite"/>
    </source>
</evidence>
<sequence>KTNAIVIYDSEETLMLAEESRSKMLLKQKDPMMSEKKVNTTKVDYANSMNSLEPTPSTRPTKVEVPKELLKVSMNSMNSLEPTPSTRPTKVEVPKELPKVSMLFAINELNAQSQEKDMVIKKLKERIKSLSRNMKEDKIKKELEEIETINIELDHKVTKLIAENEHLKQTYKQLYDSIKSSRINLSTSASGSQPSGNTKKDKIPPTPSSTKKNKIEAHPRTVRSSLINKNCAVKSKDTAYVLHSKLNVNSDLQCVTCKGCLFSDNHDSCVLDFINNVNAHVKSKSVKKFVKRKIWKPTGKVFTILDIYGDLLVGHLL</sequence>
<evidence type="ECO:0000256" key="1">
    <source>
        <dbReference type="SAM" id="Coils"/>
    </source>
</evidence>
<comment type="caution">
    <text evidence="3">The sequence shown here is derived from an EMBL/GenBank/DDBJ whole genome shotgun (WGS) entry which is preliminary data.</text>
</comment>
<organism evidence="3">
    <name type="scientific">Tanacetum cinerariifolium</name>
    <name type="common">Dalmatian daisy</name>
    <name type="synonym">Chrysanthemum cinerariifolium</name>
    <dbReference type="NCBI Taxonomy" id="118510"/>
    <lineage>
        <taxon>Eukaryota</taxon>
        <taxon>Viridiplantae</taxon>
        <taxon>Streptophyta</taxon>
        <taxon>Embryophyta</taxon>
        <taxon>Tracheophyta</taxon>
        <taxon>Spermatophyta</taxon>
        <taxon>Magnoliopsida</taxon>
        <taxon>eudicotyledons</taxon>
        <taxon>Gunneridae</taxon>
        <taxon>Pentapetalae</taxon>
        <taxon>asterids</taxon>
        <taxon>campanulids</taxon>
        <taxon>Asterales</taxon>
        <taxon>Asteraceae</taxon>
        <taxon>Asteroideae</taxon>
        <taxon>Anthemideae</taxon>
        <taxon>Anthemidinae</taxon>
        <taxon>Tanacetum</taxon>
    </lineage>
</organism>
<accession>A0A699JX17</accession>
<feature type="compositionally biased region" description="Polar residues" evidence="2">
    <location>
        <begin position="185"/>
        <end position="197"/>
    </location>
</feature>
<feature type="coiled-coil region" evidence="1">
    <location>
        <begin position="106"/>
        <end position="152"/>
    </location>
</feature>
<name>A0A699JX17_TANCI</name>
<protein>
    <recommendedName>
        <fullName evidence="4">Integrase, catalytic region, zinc finger, CCHC-type, peptidase aspartic, catalytic</fullName>
    </recommendedName>
</protein>
<evidence type="ECO:0000313" key="3">
    <source>
        <dbReference type="EMBL" id="GFA62692.1"/>
    </source>
</evidence>
<dbReference type="AlphaFoldDB" id="A0A699JX17"/>